<protein>
    <submittedName>
        <fullName evidence="7">Aminotransferase class I/II-fold pyridoxal phosphate-dependent enzyme</fullName>
    </submittedName>
</protein>
<reference evidence="7 8" key="1">
    <citation type="submission" date="2020-08" db="EMBL/GenBank/DDBJ databases">
        <title>A Genomic Blueprint of the Chicken Gut Microbiome.</title>
        <authorList>
            <person name="Gilroy R."/>
            <person name="Ravi A."/>
            <person name="Getino M."/>
            <person name="Pursley I."/>
            <person name="Horton D.L."/>
            <person name="Alikhan N.-F."/>
            <person name="Baker D."/>
            <person name="Gharbi K."/>
            <person name="Hall N."/>
            <person name="Watson M."/>
            <person name="Adriaenssens E.M."/>
            <person name="Foster-Nyarko E."/>
            <person name="Jarju S."/>
            <person name="Secka A."/>
            <person name="Antonio M."/>
            <person name="Oren A."/>
            <person name="Chaudhuri R."/>
            <person name="La Ragione R.M."/>
            <person name="Hildebrand F."/>
            <person name="Pallen M.J."/>
        </authorList>
    </citation>
    <scope>NUCLEOTIDE SEQUENCE [LARGE SCALE GENOMIC DNA]</scope>
    <source>
        <strain evidence="7 8">Sa3CUA8</strain>
    </source>
</reference>
<comment type="cofactor">
    <cofactor evidence="1">
        <name>pyridoxal 5'-phosphate</name>
        <dbReference type="ChEBI" id="CHEBI:597326"/>
    </cofactor>
</comment>
<dbReference type="InterPro" id="IPR036633">
    <property type="entry name" value="Prn/Lys/Arg_de-COase_C_sf"/>
</dbReference>
<dbReference type="InterPro" id="IPR015421">
    <property type="entry name" value="PyrdxlP-dep_Trfase_major"/>
</dbReference>
<dbReference type="SUPFAM" id="SSF55904">
    <property type="entry name" value="Ornithine decarboxylase C-terminal domain"/>
    <property type="match status" value="1"/>
</dbReference>
<keyword evidence="7" id="KW-0032">Aminotransferase</keyword>
<keyword evidence="5" id="KW-0456">Lyase</keyword>
<dbReference type="InterPro" id="IPR008286">
    <property type="entry name" value="Prn/Lys/Arg_de-COase_C"/>
</dbReference>
<comment type="similarity">
    <text evidence="2">Belongs to the Orn/Lys/Arg decarboxylase class-I family.</text>
</comment>
<dbReference type="PANTHER" id="PTHR43277:SF3">
    <property type="entry name" value="DECARBOXYLASE, PUTATIVE-RELATED"/>
    <property type="match status" value="1"/>
</dbReference>
<feature type="domain" description="Orn/Lys/Arg decarboxylases family 1 pyridoxal-P attachment site" evidence="6">
    <location>
        <begin position="219"/>
        <end position="233"/>
    </location>
</feature>
<dbReference type="Gene3D" id="3.40.640.10">
    <property type="entry name" value="Type I PLP-dependent aspartate aminotransferase-like (Major domain)"/>
    <property type="match status" value="1"/>
</dbReference>
<sequence length="479" mass="52198">MDHTKRPVVEALQTFLASQPVSFHVPGHKHGLLSKLPEDLKTALRYDVTELSGLDDLHAPAEMLSEAQMMLADVYGADQSYFLVNGSTVGNLAMIRTVCTPGDTVLVQRNAHKSVFHALELAAVQAILLTPEWDETTCTAGPVSSATVQEALERYPDAKGVVVTYPTYYGTTGTELQTIVEIAHGRGIPVLVDEAHGAHFIAGDPFPASALRLGADLVVQSAHKTLSAMTQASFLHVNSQLVDVDRLTRTLSMLQTSSPSYLLLASLDDARAMIATYSEDDKQAFLAWRREFIGQLSTIKALEVIETEDPLKILLRQKEASGYTLQLSLEEEGIYTELADERQVLFVLPLLTSAISYPTQPICKAIDLAVQRLQKDVEQTPEKDESVEEKSRKLVITTSSHSKKNTAWVPAESAVGLELAAAIIPYPPGIPLVLSGEQLNPQLIQEICQMMVSGANFQGAVRVNGPTTEFEVLRAQGED</sequence>
<dbReference type="InterPro" id="IPR015424">
    <property type="entry name" value="PyrdxlP-dep_Trfase"/>
</dbReference>
<evidence type="ECO:0000256" key="4">
    <source>
        <dbReference type="ARBA" id="ARBA00022898"/>
    </source>
</evidence>
<dbReference type="PROSITE" id="PS00703">
    <property type="entry name" value="OKR_DC_1"/>
    <property type="match status" value="1"/>
</dbReference>
<keyword evidence="7" id="KW-0808">Transferase</keyword>
<dbReference type="PANTHER" id="PTHR43277">
    <property type="entry name" value="ARGININE DECARBOXYLASE"/>
    <property type="match status" value="1"/>
</dbReference>
<dbReference type="Gene3D" id="3.90.105.10">
    <property type="entry name" value="Molybdopterin biosynthesis moea protein, domain 2"/>
    <property type="match status" value="1"/>
</dbReference>
<dbReference type="EMBL" id="JACSQY010000014">
    <property type="protein sequence ID" value="MBD7909547.1"/>
    <property type="molecule type" value="Genomic_DNA"/>
</dbReference>
<evidence type="ECO:0000256" key="5">
    <source>
        <dbReference type="ARBA" id="ARBA00023239"/>
    </source>
</evidence>
<dbReference type="RefSeq" id="WP_191691860.1">
    <property type="nucleotide sequence ID" value="NZ_JACSQY010000014.1"/>
</dbReference>
<evidence type="ECO:0000313" key="8">
    <source>
        <dbReference type="Proteomes" id="UP000659496"/>
    </source>
</evidence>
<evidence type="ECO:0000313" key="7">
    <source>
        <dbReference type="EMBL" id="MBD7909547.1"/>
    </source>
</evidence>
<comment type="caution">
    <text evidence="7">The sequence shown here is derived from an EMBL/GenBank/DDBJ whole genome shotgun (WGS) entry which is preliminary data.</text>
</comment>
<accession>A0ABR8PN43</accession>
<evidence type="ECO:0000256" key="1">
    <source>
        <dbReference type="ARBA" id="ARBA00001933"/>
    </source>
</evidence>
<dbReference type="Pfam" id="PF03711">
    <property type="entry name" value="OKR_DC_1_C"/>
    <property type="match status" value="1"/>
</dbReference>
<dbReference type="InterPro" id="IPR052357">
    <property type="entry name" value="Orn_Lys_Arg_decarboxylase-I"/>
</dbReference>
<keyword evidence="4" id="KW-0663">Pyridoxal phosphate</keyword>
<dbReference type="GO" id="GO:0008483">
    <property type="term" value="F:transaminase activity"/>
    <property type="evidence" value="ECO:0007669"/>
    <property type="project" value="UniProtKB-KW"/>
</dbReference>
<dbReference type="InterPro" id="IPR000310">
    <property type="entry name" value="Orn/Lys/Arg_deCO2ase_major_dom"/>
</dbReference>
<dbReference type="SUPFAM" id="SSF53383">
    <property type="entry name" value="PLP-dependent transferases"/>
    <property type="match status" value="1"/>
</dbReference>
<evidence type="ECO:0000256" key="2">
    <source>
        <dbReference type="ARBA" id="ARBA00010671"/>
    </source>
</evidence>
<evidence type="ECO:0000259" key="6">
    <source>
        <dbReference type="PROSITE" id="PS00703"/>
    </source>
</evidence>
<gene>
    <name evidence="7" type="ORF">H9659_14510</name>
</gene>
<keyword evidence="3" id="KW-0210">Decarboxylase</keyword>
<name>A0ABR8PN43_9BACL</name>
<proteinExistence type="inferred from homology"/>
<keyword evidence="8" id="KW-1185">Reference proteome</keyword>
<evidence type="ECO:0000256" key="3">
    <source>
        <dbReference type="ARBA" id="ARBA00022793"/>
    </source>
</evidence>
<dbReference type="Proteomes" id="UP000659496">
    <property type="component" value="Unassembled WGS sequence"/>
</dbReference>
<dbReference type="Pfam" id="PF01276">
    <property type="entry name" value="OKR_DC_1"/>
    <property type="match status" value="1"/>
</dbReference>
<organism evidence="7 8">
    <name type="scientific">Sporosarcina gallistercoris</name>
    <dbReference type="NCBI Taxonomy" id="2762245"/>
    <lineage>
        <taxon>Bacteria</taxon>
        <taxon>Bacillati</taxon>
        <taxon>Bacillota</taxon>
        <taxon>Bacilli</taxon>
        <taxon>Bacillales</taxon>
        <taxon>Caryophanaceae</taxon>
        <taxon>Sporosarcina</taxon>
    </lineage>
</organism>